<dbReference type="GO" id="GO:0005737">
    <property type="term" value="C:cytoplasm"/>
    <property type="evidence" value="ECO:0007669"/>
    <property type="project" value="TreeGrafter"/>
</dbReference>
<feature type="domain" description="NAD-dependent epimerase/dehydratase" evidence="13">
    <location>
        <begin position="3"/>
        <end position="242"/>
    </location>
</feature>
<dbReference type="AlphaFoldDB" id="A0A1F5Z644"/>
<dbReference type="FunFam" id="3.40.50.720:FF:000065">
    <property type="entry name" value="UDP-glucuronic acid decarboxylase 1"/>
    <property type="match status" value="1"/>
</dbReference>
<evidence type="ECO:0000256" key="6">
    <source>
        <dbReference type="ARBA" id="ARBA00022989"/>
    </source>
</evidence>
<evidence type="ECO:0000256" key="10">
    <source>
        <dbReference type="ARBA" id="ARBA00023180"/>
    </source>
</evidence>
<evidence type="ECO:0000256" key="2">
    <source>
        <dbReference type="ARBA" id="ARBA00004323"/>
    </source>
</evidence>
<accession>A0A1F5Z644</accession>
<evidence type="ECO:0000256" key="5">
    <source>
        <dbReference type="ARBA" id="ARBA00022968"/>
    </source>
</evidence>
<keyword evidence="5" id="KW-0735">Signal-anchor</keyword>
<dbReference type="EMBL" id="MFJF01000007">
    <property type="protein sequence ID" value="OGG07909.1"/>
    <property type="molecule type" value="Genomic_DNA"/>
</dbReference>
<keyword evidence="11" id="KW-0456">Lyase</keyword>
<keyword evidence="10" id="KW-0325">Glycoprotein</keyword>
<dbReference type="GO" id="GO:0070403">
    <property type="term" value="F:NAD+ binding"/>
    <property type="evidence" value="ECO:0007669"/>
    <property type="project" value="InterPro"/>
</dbReference>
<dbReference type="Pfam" id="PF01370">
    <property type="entry name" value="Epimerase"/>
    <property type="match status" value="1"/>
</dbReference>
<dbReference type="InterPro" id="IPR001509">
    <property type="entry name" value="Epimerase_deHydtase"/>
</dbReference>
<evidence type="ECO:0000256" key="11">
    <source>
        <dbReference type="ARBA" id="ARBA00023239"/>
    </source>
</evidence>
<dbReference type="Gene3D" id="3.40.50.720">
    <property type="entry name" value="NAD(P)-binding Rossmann-like Domain"/>
    <property type="match status" value="1"/>
</dbReference>
<evidence type="ECO:0000256" key="8">
    <source>
        <dbReference type="ARBA" id="ARBA00023034"/>
    </source>
</evidence>
<dbReference type="Proteomes" id="UP000177354">
    <property type="component" value="Unassembled WGS sequence"/>
</dbReference>
<dbReference type="GO" id="GO:0042732">
    <property type="term" value="P:D-xylose metabolic process"/>
    <property type="evidence" value="ECO:0007669"/>
    <property type="project" value="InterPro"/>
</dbReference>
<comment type="caution">
    <text evidence="14">The sequence shown here is derived from an EMBL/GenBank/DDBJ whole genome shotgun (WGS) entry which is preliminary data.</text>
</comment>
<comment type="subcellular location">
    <subcellularLocation>
        <location evidence="2">Golgi apparatus membrane</location>
        <topology evidence="2">Single-pass type II membrane protein</topology>
    </subcellularLocation>
    <subcellularLocation>
        <location evidence="12">Golgi apparatus</location>
        <location evidence="12">Golgi stack membrane</location>
    </subcellularLocation>
</comment>
<keyword evidence="4" id="KW-0210">Decarboxylase</keyword>
<reference evidence="14 15" key="1">
    <citation type="journal article" date="2016" name="Nat. Commun.">
        <title>Thousands of microbial genomes shed light on interconnected biogeochemical processes in an aquifer system.</title>
        <authorList>
            <person name="Anantharaman K."/>
            <person name="Brown C.T."/>
            <person name="Hug L.A."/>
            <person name="Sharon I."/>
            <person name="Castelle C.J."/>
            <person name="Probst A.J."/>
            <person name="Thomas B.C."/>
            <person name="Singh A."/>
            <person name="Wilkins M.J."/>
            <person name="Karaoz U."/>
            <person name="Brodie E.L."/>
            <person name="Williams K.H."/>
            <person name="Hubbard S.S."/>
            <person name="Banfield J.F."/>
        </authorList>
    </citation>
    <scope>NUCLEOTIDE SEQUENCE [LARGE SCALE GENOMIC DNA]</scope>
</reference>
<keyword evidence="6" id="KW-1133">Transmembrane helix</keyword>
<evidence type="ECO:0000313" key="15">
    <source>
        <dbReference type="Proteomes" id="UP000177354"/>
    </source>
</evidence>
<proteinExistence type="predicted"/>
<dbReference type="GO" id="GO:0033320">
    <property type="term" value="P:UDP-D-xylose biosynthetic process"/>
    <property type="evidence" value="ECO:0007669"/>
    <property type="project" value="UniProtKB-UniPathway"/>
</dbReference>
<protein>
    <recommendedName>
        <fullName evidence="13">NAD-dependent epimerase/dehydratase domain-containing protein</fullName>
    </recommendedName>
</protein>
<comment type="cofactor">
    <cofactor evidence="1">
        <name>NAD(+)</name>
        <dbReference type="ChEBI" id="CHEBI:57540"/>
    </cofactor>
</comment>
<keyword evidence="9" id="KW-0472">Membrane</keyword>
<evidence type="ECO:0000256" key="1">
    <source>
        <dbReference type="ARBA" id="ARBA00001911"/>
    </source>
</evidence>
<dbReference type="SUPFAM" id="SSF51735">
    <property type="entry name" value="NAD(P)-binding Rossmann-fold domains"/>
    <property type="match status" value="1"/>
</dbReference>
<evidence type="ECO:0000256" key="7">
    <source>
        <dbReference type="ARBA" id="ARBA00023027"/>
    </source>
</evidence>
<evidence type="ECO:0000256" key="9">
    <source>
        <dbReference type="ARBA" id="ARBA00023136"/>
    </source>
</evidence>
<evidence type="ECO:0000256" key="12">
    <source>
        <dbReference type="ARBA" id="ARBA00037859"/>
    </source>
</evidence>
<evidence type="ECO:0000313" key="14">
    <source>
        <dbReference type="EMBL" id="OGG07909.1"/>
    </source>
</evidence>
<dbReference type="UniPathway" id="UPA00796">
    <property type="reaction ID" value="UER00771"/>
</dbReference>
<evidence type="ECO:0000259" key="13">
    <source>
        <dbReference type="Pfam" id="PF01370"/>
    </source>
</evidence>
<dbReference type="InterPro" id="IPR044516">
    <property type="entry name" value="UXS-like"/>
</dbReference>
<evidence type="ECO:0000256" key="4">
    <source>
        <dbReference type="ARBA" id="ARBA00022793"/>
    </source>
</evidence>
<dbReference type="GO" id="GO:0048040">
    <property type="term" value="F:UDP-glucuronate decarboxylase activity"/>
    <property type="evidence" value="ECO:0007669"/>
    <property type="project" value="TreeGrafter"/>
</dbReference>
<keyword evidence="8" id="KW-0333">Golgi apparatus</keyword>
<evidence type="ECO:0000256" key="3">
    <source>
        <dbReference type="ARBA" id="ARBA00022692"/>
    </source>
</evidence>
<gene>
    <name evidence="14" type="ORF">A2777_00515</name>
</gene>
<dbReference type="InterPro" id="IPR036291">
    <property type="entry name" value="NAD(P)-bd_dom_sf"/>
</dbReference>
<keyword evidence="7" id="KW-0520">NAD</keyword>
<organism evidence="14 15">
    <name type="scientific">Candidatus Gottesmanbacteria bacterium RIFCSPHIGHO2_01_FULL_40_15</name>
    <dbReference type="NCBI Taxonomy" id="1798376"/>
    <lineage>
        <taxon>Bacteria</taxon>
        <taxon>Candidatus Gottesmaniibacteriota</taxon>
    </lineage>
</organism>
<name>A0A1F5Z644_9BACT</name>
<keyword evidence="3" id="KW-0812">Transmembrane</keyword>
<dbReference type="PANTHER" id="PTHR43078:SF6">
    <property type="entry name" value="UDP-GLUCURONIC ACID DECARBOXYLASE 1"/>
    <property type="match status" value="1"/>
</dbReference>
<sequence length="314" mass="35213">MNILITGGAGFIGINLAISFADKGATVSILDNFITSSKNRITKILTRYNLNLIEADLTLGIPDEIREKTFEQIYHLACPTGVNNLIRLSEEMLVTCAIGTKNILDLAKEQKAKFLLASSSEVYGDPEIFPQKETYSGNVDCRGIRSPYEEGKRFAESLVTMYCRKYGLDGKIVRIFNTYGPNMSESDNRVIPKLLRFSMANLPLTVEGKGLQRRTFLYIDDLITGIKLIMNSDNGIPVFNLGSEQDISILELAQSILYLTNSLSTIEFTDRPDHDHKARMPDLKNVYNLGWQPSVNLKEGLTRTINHIKNNSSY</sequence>
<dbReference type="PANTHER" id="PTHR43078">
    <property type="entry name" value="UDP-GLUCURONIC ACID DECARBOXYLASE-RELATED"/>
    <property type="match status" value="1"/>
</dbReference>